<dbReference type="AlphaFoldDB" id="H5SSX8"/>
<evidence type="ECO:0000256" key="3">
    <source>
        <dbReference type="ARBA" id="ARBA00022722"/>
    </source>
</evidence>
<evidence type="ECO:0000256" key="6">
    <source>
        <dbReference type="ARBA" id="ARBA00022884"/>
    </source>
</evidence>
<evidence type="ECO:0000256" key="5">
    <source>
        <dbReference type="ARBA" id="ARBA00022801"/>
    </source>
</evidence>
<evidence type="ECO:0000256" key="7">
    <source>
        <dbReference type="ARBA" id="ARBA00023016"/>
    </source>
</evidence>
<accession>H5SSX8</accession>
<dbReference type="Gene3D" id="3.30.920.30">
    <property type="entry name" value="Hypothetical protein"/>
    <property type="match status" value="1"/>
</dbReference>
<keyword evidence="7" id="KW-0346">Stress response</keyword>
<dbReference type="GO" id="GO:0003729">
    <property type="term" value="F:mRNA binding"/>
    <property type="evidence" value="ECO:0007669"/>
    <property type="project" value="InterPro"/>
</dbReference>
<dbReference type="GO" id="GO:0016787">
    <property type="term" value="F:hydrolase activity"/>
    <property type="evidence" value="ECO:0007669"/>
    <property type="project" value="UniProtKB-KW"/>
</dbReference>
<protein>
    <submittedName>
        <fullName evidence="8">Hypothetical conserved protein</fullName>
    </submittedName>
</protein>
<dbReference type="Pfam" id="PF07927">
    <property type="entry name" value="HicA_toxin"/>
    <property type="match status" value="1"/>
</dbReference>
<evidence type="ECO:0000256" key="2">
    <source>
        <dbReference type="ARBA" id="ARBA00022649"/>
    </source>
</evidence>
<evidence type="ECO:0000256" key="4">
    <source>
        <dbReference type="ARBA" id="ARBA00022759"/>
    </source>
</evidence>
<keyword evidence="6" id="KW-0694">RNA-binding</keyword>
<reference evidence="8" key="1">
    <citation type="journal article" date="2005" name="Environ. Microbiol.">
        <title>Genetic and functional properties of uncultivated thermophilic crenarchaeotes from a subsurface gold mine as revealed by analysis of genome fragments.</title>
        <authorList>
            <person name="Nunoura T."/>
            <person name="Hirayama H."/>
            <person name="Takami H."/>
            <person name="Oida H."/>
            <person name="Nishi S."/>
            <person name="Shimamura S."/>
            <person name="Suzuki Y."/>
            <person name="Inagaki F."/>
            <person name="Takai K."/>
            <person name="Nealson K.H."/>
            <person name="Horikoshi K."/>
        </authorList>
    </citation>
    <scope>NUCLEOTIDE SEQUENCE</scope>
</reference>
<proteinExistence type="inferred from homology"/>
<reference evidence="8" key="2">
    <citation type="journal article" date="2012" name="PLoS ONE">
        <title>A Deeply Branching Thermophilic Bacterium with an Ancient Acetyl-CoA Pathway Dominates a Subsurface Ecosystem.</title>
        <authorList>
            <person name="Takami H."/>
            <person name="Noguchi H."/>
            <person name="Takaki Y."/>
            <person name="Uchiyama I."/>
            <person name="Toyoda A."/>
            <person name="Nishi S."/>
            <person name="Chee G.-J."/>
            <person name="Arai W."/>
            <person name="Nunoura T."/>
            <person name="Itoh T."/>
            <person name="Hattori M."/>
            <person name="Takai K."/>
        </authorList>
    </citation>
    <scope>NUCLEOTIDE SEQUENCE</scope>
</reference>
<evidence type="ECO:0000313" key="8">
    <source>
        <dbReference type="EMBL" id="BAL59264.1"/>
    </source>
</evidence>
<comment type="similarity">
    <text evidence="1">Belongs to the HicA mRNA interferase family.</text>
</comment>
<evidence type="ECO:0000256" key="1">
    <source>
        <dbReference type="ARBA" id="ARBA00006620"/>
    </source>
</evidence>
<dbReference type="GO" id="GO:0004519">
    <property type="term" value="F:endonuclease activity"/>
    <property type="evidence" value="ECO:0007669"/>
    <property type="project" value="UniProtKB-KW"/>
</dbReference>
<keyword evidence="4" id="KW-0255">Endonuclease</keyword>
<name>H5SSX8_ACEAU</name>
<dbReference type="EMBL" id="AP011802">
    <property type="protein sequence ID" value="BAL59264.1"/>
    <property type="molecule type" value="Genomic_DNA"/>
</dbReference>
<gene>
    <name evidence="8" type="ORF">HGMM_OP3C419</name>
</gene>
<dbReference type="InterPro" id="IPR012933">
    <property type="entry name" value="HicA_mRNA_interferase"/>
</dbReference>
<keyword evidence="2" id="KW-1277">Toxin-antitoxin system</keyword>
<sequence length="74" mass="8630">MAVYTYHQVRSVLRKLGFKQVRARKHETWEKVLEDGSMLQVRLSHKGGRDVPSGTFAEILRQMGVDRETFQKLV</sequence>
<dbReference type="InterPro" id="IPR038570">
    <property type="entry name" value="HicA_sf"/>
</dbReference>
<keyword evidence="5" id="KW-0378">Hydrolase</keyword>
<dbReference type="SUPFAM" id="SSF54786">
    <property type="entry name" value="YcfA/nrd intein domain"/>
    <property type="match status" value="1"/>
</dbReference>
<keyword evidence="3" id="KW-0540">Nuclease</keyword>
<organism evidence="8">
    <name type="scientific">Acetithermum autotrophicum</name>
    <dbReference type="NCBI Taxonomy" id="1446466"/>
    <lineage>
        <taxon>Bacteria</taxon>
        <taxon>Candidatus Bipolaricaulota</taxon>
        <taxon>Candidatus Acetithermum</taxon>
    </lineage>
</organism>